<dbReference type="PANTHER" id="PTHR12732">
    <property type="entry name" value="UNCHARACTERIZED PROTEASOME COMPONENT REGION PCI-CONTAINING"/>
    <property type="match status" value="1"/>
</dbReference>
<dbReference type="InterPro" id="IPR000717">
    <property type="entry name" value="PCI_dom"/>
</dbReference>
<gene>
    <name evidence="3" type="ORF">M501DRAFT_1003989</name>
</gene>
<organism evidence="3 4">
    <name type="scientific">Patellaria atrata CBS 101060</name>
    <dbReference type="NCBI Taxonomy" id="1346257"/>
    <lineage>
        <taxon>Eukaryota</taxon>
        <taxon>Fungi</taxon>
        <taxon>Dikarya</taxon>
        <taxon>Ascomycota</taxon>
        <taxon>Pezizomycotina</taxon>
        <taxon>Dothideomycetes</taxon>
        <taxon>Dothideomycetes incertae sedis</taxon>
        <taxon>Patellariales</taxon>
        <taxon>Patellariaceae</taxon>
        <taxon>Patellaria</taxon>
    </lineage>
</organism>
<dbReference type="GO" id="GO:0003723">
    <property type="term" value="F:RNA binding"/>
    <property type="evidence" value="ECO:0007669"/>
    <property type="project" value="InterPro"/>
</dbReference>
<reference evidence="3" key="1">
    <citation type="journal article" date="2020" name="Stud. Mycol.">
        <title>101 Dothideomycetes genomes: a test case for predicting lifestyles and emergence of pathogens.</title>
        <authorList>
            <person name="Haridas S."/>
            <person name="Albert R."/>
            <person name="Binder M."/>
            <person name="Bloem J."/>
            <person name="Labutti K."/>
            <person name="Salamov A."/>
            <person name="Andreopoulos B."/>
            <person name="Baker S."/>
            <person name="Barry K."/>
            <person name="Bills G."/>
            <person name="Bluhm B."/>
            <person name="Cannon C."/>
            <person name="Castanera R."/>
            <person name="Culley D."/>
            <person name="Daum C."/>
            <person name="Ezra D."/>
            <person name="Gonzalez J."/>
            <person name="Henrissat B."/>
            <person name="Kuo A."/>
            <person name="Liang C."/>
            <person name="Lipzen A."/>
            <person name="Lutzoni F."/>
            <person name="Magnuson J."/>
            <person name="Mondo S."/>
            <person name="Nolan M."/>
            <person name="Ohm R."/>
            <person name="Pangilinan J."/>
            <person name="Park H.-J."/>
            <person name="Ramirez L."/>
            <person name="Alfaro M."/>
            <person name="Sun H."/>
            <person name="Tritt A."/>
            <person name="Yoshinaga Y."/>
            <person name="Zwiers L.-H."/>
            <person name="Turgeon B."/>
            <person name="Goodwin S."/>
            <person name="Spatafora J."/>
            <person name="Crous P."/>
            <person name="Grigoriev I."/>
        </authorList>
    </citation>
    <scope>NUCLEOTIDE SEQUENCE</scope>
    <source>
        <strain evidence="3">CBS 101060</strain>
    </source>
</reference>
<keyword evidence="4" id="KW-1185">Reference proteome</keyword>
<dbReference type="Gene3D" id="1.10.10.10">
    <property type="entry name" value="Winged helix-like DNA-binding domain superfamily/Winged helix DNA-binding domain"/>
    <property type="match status" value="1"/>
</dbReference>
<dbReference type="PANTHER" id="PTHR12732:SF0">
    <property type="entry name" value="PCI DOMAIN-CONTAINING PROTEIN 2"/>
    <property type="match status" value="1"/>
</dbReference>
<name>A0A9P4VQ23_9PEZI</name>
<evidence type="ECO:0000256" key="1">
    <source>
        <dbReference type="ARBA" id="ARBA00025771"/>
    </source>
</evidence>
<dbReference type="Proteomes" id="UP000799429">
    <property type="component" value="Unassembled WGS sequence"/>
</dbReference>
<dbReference type="OrthoDB" id="10252687at2759"/>
<proteinExistence type="inferred from homology"/>
<feature type="domain" description="PCI" evidence="2">
    <location>
        <begin position="252"/>
        <end position="454"/>
    </location>
</feature>
<dbReference type="AlphaFoldDB" id="A0A9P4VQ23"/>
<comment type="caution">
    <text evidence="3">The sequence shown here is derived from an EMBL/GenBank/DDBJ whole genome shotgun (WGS) entry which is preliminary data.</text>
</comment>
<dbReference type="GO" id="GO:0003690">
    <property type="term" value="F:double-stranded DNA binding"/>
    <property type="evidence" value="ECO:0007669"/>
    <property type="project" value="InterPro"/>
</dbReference>
<evidence type="ECO:0000259" key="2">
    <source>
        <dbReference type="PROSITE" id="PS50250"/>
    </source>
</evidence>
<dbReference type="PROSITE" id="PS50250">
    <property type="entry name" value="PCI"/>
    <property type="match status" value="1"/>
</dbReference>
<evidence type="ECO:0000313" key="4">
    <source>
        <dbReference type="Proteomes" id="UP000799429"/>
    </source>
</evidence>
<accession>A0A9P4VQ23</accession>
<comment type="similarity">
    <text evidence="1">Belongs to the CSN12 family.</text>
</comment>
<evidence type="ECO:0000313" key="3">
    <source>
        <dbReference type="EMBL" id="KAF2839383.1"/>
    </source>
</evidence>
<dbReference type="InterPro" id="IPR045114">
    <property type="entry name" value="Csn12-like"/>
</dbReference>
<protein>
    <recommendedName>
        <fullName evidence="2">PCI domain-containing protein</fullName>
    </recommendedName>
</protein>
<sequence length="460" mass="52835">MSKLFEEFRTAMNDCNGNLLSQCITPINPSYDSDRLQSFYEASDASGVETDIRYEIIYHRDIDLPKDEKRIWLDIFVLYWKAVAVMQTSEDFMHTGIATTNWNKVYVVWKEVANAVLQGFQKEFIHVWAIPCLYVVGKYLRVFAIKADRQFADLPTNGFQNALLNAFGDLIGKHDNLEDSARQINRIFSLCIGDRNSLDVSRKWAIYYTANLLFKTYFKLSSFNLAKNILKSFAAAKDDLPPLGSFPKAQQVTFLYHAGIVYCIEEDYSKAEEHLFEAFRQCHKDAHRNKELILTYLIPIHLLTSHQIPSAALLASYPRIQSLLGPIITAVRQGDLKTFDATMRRELVNLTRLRIFLTVERSRDILIRNLIRKVYLLGGYEDLREGQTEADRVLRSRIPISEIQAALHFSLGYEEDMLDSDEVEQLLANMIYKNHMKGYIARDRGILVLNKKGAFPGTGA</sequence>
<dbReference type="EMBL" id="MU006095">
    <property type="protein sequence ID" value="KAF2839383.1"/>
    <property type="molecule type" value="Genomic_DNA"/>
</dbReference>
<dbReference type="SMART" id="SM00753">
    <property type="entry name" value="PAM"/>
    <property type="match status" value="1"/>
</dbReference>
<dbReference type="InterPro" id="IPR036388">
    <property type="entry name" value="WH-like_DNA-bd_sf"/>
</dbReference>
<dbReference type="Pfam" id="PF01399">
    <property type="entry name" value="PCI"/>
    <property type="match status" value="1"/>
</dbReference>